<dbReference type="CDD" id="cd07344">
    <property type="entry name" value="M48_yhfN_like"/>
    <property type="match status" value="1"/>
</dbReference>
<dbReference type="RefSeq" id="WP_075729359.1">
    <property type="nucleotide sequence ID" value="NZ_BJNB01000012.1"/>
</dbReference>
<protein>
    <submittedName>
        <fullName evidence="2">Metal-dependent hydrolase</fullName>
    </submittedName>
</protein>
<dbReference type="GO" id="GO:0016787">
    <property type="term" value="F:hydrolase activity"/>
    <property type="evidence" value="ECO:0007669"/>
    <property type="project" value="UniProtKB-KW"/>
</dbReference>
<reference evidence="3 5" key="2">
    <citation type="submission" date="2019-06" db="EMBL/GenBank/DDBJ databases">
        <title>Whole genome shotgun sequence of Corynebacterium flavescens NBRC 14136.</title>
        <authorList>
            <person name="Hosoyama A."/>
            <person name="Uohara A."/>
            <person name="Ohji S."/>
            <person name="Ichikawa N."/>
        </authorList>
    </citation>
    <scope>NUCLEOTIDE SEQUENCE [LARGE SCALE GENOMIC DNA]</scope>
    <source>
        <strain evidence="3 5">NBRC 14136</strain>
    </source>
</reference>
<dbReference type="KEGG" id="cfc:CFLV_03605"/>
<dbReference type="Pfam" id="PF01863">
    <property type="entry name" value="YgjP-like"/>
    <property type="match status" value="1"/>
</dbReference>
<dbReference type="OrthoDB" id="9811177at2"/>
<proteinExistence type="predicted"/>
<reference evidence="2 4" key="1">
    <citation type="submission" date="2014-08" db="EMBL/GenBank/DDBJ databases">
        <title>Complete genome sequence of Corynebacterium flavescens OJ8(T)(=DSM 20296(T)), isolated from cheese.</title>
        <authorList>
            <person name="Ruckert C."/>
            <person name="Albersmeier A."/>
            <person name="Winkler A."/>
            <person name="Kalinowski J."/>
        </authorList>
    </citation>
    <scope>NUCLEOTIDE SEQUENCE [LARGE SCALE GENOMIC DNA]</scope>
    <source>
        <strain evidence="2 4">OJ8</strain>
    </source>
</reference>
<dbReference type="PANTHER" id="PTHR30399">
    <property type="entry name" value="UNCHARACTERIZED PROTEIN YGJP"/>
    <property type="match status" value="1"/>
</dbReference>
<gene>
    <name evidence="3" type="ORF">CFL01nite_10460</name>
    <name evidence="2" type="ORF">CFLV_03605</name>
</gene>
<keyword evidence="4" id="KW-1185">Reference proteome</keyword>
<feature type="domain" description="YgjP-like metallopeptidase" evidence="1">
    <location>
        <begin position="91"/>
        <end position="160"/>
    </location>
</feature>
<keyword evidence="2" id="KW-0378">Hydrolase</keyword>
<evidence type="ECO:0000313" key="5">
    <source>
        <dbReference type="Proteomes" id="UP000315353"/>
    </source>
</evidence>
<dbReference type="AlphaFoldDB" id="A0A1L7CKG8"/>
<dbReference type="PANTHER" id="PTHR30399:SF1">
    <property type="entry name" value="UTP PYROPHOSPHATASE"/>
    <property type="match status" value="1"/>
</dbReference>
<dbReference type="InterPro" id="IPR002725">
    <property type="entry name" value="YgjP-like_metallopeptidase"/>
</dbReference>
<accession>A0A1L7CKG8</accession>
<evidence type="ECO:0000313" key="3">
    <source>
        <dbReference type="EMBL" id="GEB97551.1"/>
    </source>
</evidence>
<name>A0A1L7CKG8_CORFL</name>
<evidence type="ECO:0000259" key="1">
    <source>
        <dbReference type="Pfam" id="PF01863"/>
    </source>
</evidence>
<dbReference type="EMBL" id="BJNB01000012">
    <property type="protein sequence ID" value="GEB97551.1"/>
    <property type="molecule type" value="Genomic_DNA"/>
</dbReference>
<dbReference type="Proteomes" id="UP000315353">
    <property type="component" value="Unassembled WGS sequence"/>
</dbReference>
<evidence type="ECO:0000313" key="2">
    <source>
        <dbReference type="EMBL" id="APT86366.1"/>
    </source>
</evidence>
<dbReference type="EMBL" id="CP009246">
    <property type="protein sequence ID" value="APT86366.1"/>
    <property type="molecule type" value="Genomic_DNA"/>
</dbReference>
<dbReference type="Proteomes" id="UP000185479">
    <property type="component" value="Chromosome"/>
</dbReference>
<dbReference type="GeneID" id="82879806"/>
<sequence length="171" mass="19691">MSSAQIPVDVIRSARRRRTVQARVTDGVLQVRIPAWMSREEEAQAVADMRARLERKHKSRHSSDEDLARRARELNERYLAGRATFSSIRWVSNQNSRWGSCTTGTGEIRISDRLRDVPDYVVEAVIIHELTHTFIPGHGTEFWDWADKAPQAERAKGYLEAYQRFSAEAPR</sequence>
<dbReference type="Gene3D" id="3.30.2010.10">
    <property type="entry name" value="Metalloproteases ('zincins'), catalytic domain"/>
    <property type="match status" value="1"/>
</dbReference>
<evidence type="ECO:0000313" key="4">
    <source>
        <dbReference type="Proteomes" id="UP000185479"/>
    </source>
</evidence>
<organism evidence="2 4">
    <name type="scientific">Corynebacterium flavescens</name>
    <dbReference type="NCBI Taxonomy" id="28028"/>
    <lineage>
        <taxon>Bacteria</taxon>
        <taxon>Bacillati</taxon>
        <taxon>Actinomycetota</taxon>
        <taxon>Actinomycetes</taxon>
        <taxon>Mycobacteriales</taxon>
        <taxon>Corynebacteriaceae</taxon>
        <taxon>Corynebacterium</taxon>
    </lineage>
</organism>
<dbReference type="STRING" id="28028.CFLV_03605"/>
<dbReference type="InterPro" id="IPR053136">
    <property type="entry name" value="UTP_pyrophosphatase-like"/>
</dbReference>